<dbReference type="EMBL" id="JACGCM010002618">
    <property type="protein sequence ID" value="KAF6138019.1"/>
    <property type="molecule type" value="Genomic_DNA"/>
</dbReference>
<evidence type="ECO:0000256" key="5">
    <source>
        <dbReference type="SAM" id="MobiDB-lite"/>
    </source>
</evidence>
<dbReference type="InterPro" id="IPR003593">
    <property type="entry name" value="AAA+_ATPase"/>
</dbReference>
<dbReference type="InterPro" id="IPR019489">
    <property type="entry name" value="Clp_ATPase_C"/>
</dbReference>
<dbReference type="GO" id="GO:0005524">
    <property type="term" value="F:ATP binding"/>
    <property type="evidence" value="ECO:0007669"/>
    <property type="project" value="UniProtKB-KW"/>
</dbReference>
<feature type="domain" description="AAA+ ATPase" evidence="6">
    <location>
        <begin position="381"/>
        <end position="544"/>
    </location>
</feature>
<dbReference type="GO" id="GO:0005737">
    <property type="term" value="C:cytoplasm"/>
    <property type="evidence" value="ECO:0007669"/>
    <property type="project" value="TreeGrafter"/>
</dbReference>
<comment type="caution">
    <text evidence="8">The sequence shown here is derived from an EMBL/GenBank/DDBJ whole genome shotgun (WGS) entry which is preliminary data.</text>
</comment>
<dbReference type="FunFam" id="1.10.8.60:FF:000011">
    <property type="entry name" value="ATP-dependent Clp protease ATP-binding subunit"/>
    <property type="match status" value="1"/>
</dbReference>
<dbReference type="InterPro" id="IPR001270">
    <property type="entry name" value="ClpA/B"/>
</dbReference>
<proteinExistence type="predicted"/>
<dbReference type="Gene3D" id="1.10.8.60">
    <property type="match status" value="2"/>
</dbReference>
<dbReference type="CDD" id="cd00009">
    <property type="entry name" value="AAA"/>
    <property type="match status" value="1"/>
</dbReference>
<dbReference type="InterPro" id="IPR041546">
    <property type="entry name" value="ClpA/ClpB_AAA_lid"/>
</dbReference>
<evidence type="ECO:0000256" key="4">
    <source>
        <dbReference type="ARBA" id="ARBA00023186"/>
    </source>
</evidence>
<evidence type="ECO:0000256" key="1">
    <source>
        <dbReference type="ARBA" id="ARBA00022737"/>
    </source>
</evidence>
<reference evidence="8 9" key="1">
    <citation type="journal article" date="2020" name="IScience">
        <title>Genome Sequencing of the Endangered Kingdonia uniflora (Circaeasteraceae, Ranunculales) Reveals Potential Mechanisms of Evolutionary Specialization.</title>
        <authorList>
            <person name="Sun Y."/>
            <person name="Deng T."/>
            <person name="Zhang A."/>
            <person name="Moore M.J."/>
            <person name="Landis J.B."/>
            <person name="Lin N."/>
            <person name="Zhang H."/>
            <person name="Zhang X."/>
            <person name="Huang J."/>
            <person name="Zhang X."/>
            <person name="Sun H."/>
            <person name="Wang H."/>
        </authorList>
    </citation>
    <scope>NUCLEOTIDE SEQUENCE [LARGE SCALE GENOMIC DNA]</scope>
    <source>
        <strain evidence="8">TB1705</strain>
        <tissue evidence="8">Leaf</tissue>
    </source>
</reference>
<dbReference type="InterPro" id="IPR027417">
    <property type="entry name" value="P-loop_NTPase"/>
</dbReference>
<dbReference type="AlphaFoldDB" id="A0A7J7L637"/>
<accession>A0A7J7L637</accession>
<dbReference type="InterPro" id="IPR003959">
    <property type="entry name" value="ATPase_AAA_core"/>
</dbReference>
<dbReference type="SMART" id="SM01086">
    <property type="entry name" value="ClpB_D2-small"/>
    <property type="match status" value="1"/>
</dbReference>
<keyword evidence="3" id="KW-0067">ATP-binding</keyword>
<dbReference type="SMART" id="SM00382">
    <property type="entry name" value="AAA"/>
    <property type="match status" value="1"/>
</dbReference>
<name>A0A7J7L637_9MAGN</name>
<dbReference type="SUPFAM" id="SSF52540">
    <property type="entry name" value="P-loop containing nucleoside triphosphate hydrolases"/>
    <property type="match status" value="2"/>
</dbReference>
<dbReference type="PROSITE" id="PS00870">
    <property type="entry name" value="CLPAB_1"/>
    <property type="match status" value="1"/>
</dbReference>
<keyword evidence="1" id="KW-0677">Repeat</keyword>
<keyword evidence="9" id="KW-1185">Reference proteome</keyword>
<evidence type="ECO:0000259" key="6">
    <source>
        <dbReference type="SMART" id="SM00382"/>
    </source>
</evidence>
<protein>
    <submittedName>
        <fullName evidence="8">Uncharacterized protein</fullName>
    </submittedName>
</protein>
<dbReference type="Pfam" id="PF17871">
    <property type="entry name" value="AAA_lid_9"/>
    <property type="match status" value="1"/>
</dbReference>
<evidence type="ECO:0000313" key="9">
    <source>
        <dbReference type="Proteomes" id="UP000541444"/>
    </source>
</evidence>
<feature type="region of interest" description="Disordered" evidence="5">
    <location>
        <begin position="1"/>
        <end position="21"/>
    </location>
</feature>
<dbReference type="Pfam" id="PF07724">
    <property type="entry name" value="AAA_2"/>
    <property type="match status" value="1"/>
</dbReference>
<dbReference type="Proteomes" id="UP000541444">
    <property type="component" value="Unassembled WGS sequence"/>
</dbReference>
<dbReference type="FunFam" id="3.40.50.300:FF:000025">
    <property type="entry name" value="ATP-dependent Clp protease subunit"/>
    <property type="match status" value="1"/>
</dbReference>
<dbReference type="OrthoDB" id="47330at2759"/>
<dbReference type="PANTHER" id="PTHR11638:SF189">
    <property type="entry name" value="CLP R DOMAIN-CONTAINING PROTEIN"/>
    <property type="match status" value="1"/>
</dbReference>
<dbReference type="PRINTS" id="PR00300">
    <property type="entry name" value="CLPPROTEASEA"/>
</dbReference>
<organism evidence="8 9">
    <name type="scientific">Kingdonia uniflora</name>
    <dbReference type="NCBI Taxonomy" id="39325"/>
    <lineage>
        <taxon>Eukaryota</taxon>
        <taxon>Viridiplantae</taxon>
        <taxon>Streptophyta</taxon>
        <taxon>Embryophyta</taxon>
        <taxon>Tracheophyta</taxon>
        <taxon>Spermatophyta</taxon>
        <taxon>Magnoliopsida</taxon>
        <taxon>Ranunculales</taxon>
        <taxon>Circaeasteraceae</taxon>
        <taxon>Kingdonia</taxon>
    </lineage>
</organism>
<evidence type="ECO:0000259" key="7">
    <source>
        <dbReference type="SMART" id="SM01086"/>
    </source>
</evidence>
<dbReference type="GO" id="GO:0034605">
    <property type="term" value="P:cellular response to heat"/>
    <property type="evidence" value="ECO:0007669"/>
    <property type="project" value="TreeGrafter"/>
</dbReference>
<sequence>MQRLHIRRQRPQNSDPEEQAETLEQIEAPITEALQVKAQRSRFSCEDHRCQHQDWQFDSSRIDEDVLDEDIKIIKCGRCKNYNSQISISERVLEMERLEQSYNMETLEKYGTDLTKLAKEGRFDPIIGREEQIERVVISIDMGRLTAGAWRVGDFEERLMNVIDKVKGSNGGIILFIDELHTLIGAGRGWGALDAANIMKPALARGELKCIGATTLDEYKKYIEKDPALERRFQCVKVPEPSVDETIKILKGLSPRYETYHNVRYANEALESAARLSHRYISDRFLPDKAIDIIDKAGSRVCLYQTRELGTLPVVKEMDIRHIVSSSTGIPVDKVSCKDTEHLLKMEKTLHNRVIGQYEAVDAVSRAIIRARVGIRDSNHPIATFFFTGPKGVGKTKLANVLASEYFGSKDSMIRLDMSEFYDRHTVAKLIGSPPGYINSDEGGRLTEAVRRRPHALILFDEIEKAHTNVFNIMLQIMGEGRLTDGKGRTVDFKNTMLIITSNVSTIIGKGGQANTKVVDELKKVFRPEFLNRLDEVIIFRQLTKTNVRKIVNVMLEELCERLKEKHIELVANKKFKEKVAEEGYSPIYGARPLKRTITRLLEDKLAKKMLIREIKEGDQVYLDVNSQGYVVVNKKFVKGKDNEDCSSN</sequence>
<feature type="compositionally biased region" description="Basic residues" evidence="5">
    <location>
        <begin position="1"/>
        <end position="10"/>
    </location>
</feature>
<keyword evidence="2" id="KW-0547">Nucleotide-binding</keyword>
<dbReference type="InterPro" id="IPR018368">
    <property type="entry name" value="ClpA/B_CS1"/>
</dbReference>
<dbReference type="PANTHER" id="PTHR11638">
    <property type="entry name" value="ATP-DEPENDENT CLP PROTEASE"/>
    <property type="match status" value="1"/>
</dbReference>
<dbReference type="CDD" id="cd19499">
    <property type="entry name" value="RecA-like_ClpB_Hsp104-like"/>
    <property type="match status" value="1"/>
</dbReference>
<dbReference type="Pfam" id="PF10431">
    <property type="entry name" value="ClpB_D2-small"/>
    <property type="match status" value="1"/>
</dbReference>
<dbReference type="InterPro" id="IPR050130">
    <property type="entry name" value="ClpA_ClpB"/>
</dbReference>
<dbReference type="InterPro" id="IPR028299">
    <property type="entry name" value="ClpA/B_CS2"/>
</dbReference>
<evidence type="ECO:0000256" key="3">
    <source>
        <dbReference type="ARBA" id="ARBA00022840"/>
    </source>
</evidence>
<feature type="domain" description="Clp ATPase C-terminal" evidence="7">
    <location>
        <begin position="543"/>
        <end position="632"/>
    </location>
</feature>
<keyword evidence="4" id="KW-0143">Chaperone</keyword>
<dbReference type="Gene3D" id="3.40.50.300">
    <property type="entry name" value="P-loop containing nucleotide triphosphate hydrolases"/>
    <property type="match status" value="3"/>
</dbReference>
<dbReference type="GO" id="GO:0016887">
    <property type="term" value="F:ATP hydrolysis activity"/>
    <property type="evidence" value="ECO:0007669"/>
    <property type="project" value="InterPro"/>
</dbReference>
<dbReference type="PROSITE" id="PS00871">
    <property type="entry name" value="CLPAB_2"/>
    <property type="match status" value="1"/>
</dbReference>
<gene>
    <name evidence="8" type="ORF">GIB67_041892</name>
</gene>
<evidence type="ECO:0000256" key="2">
    <source>
        <dbReference type="ARBA" id="ARBA00022741"/>
    </source>
</evidence>
<evidence type="ECO:0000313" key="8">
    <source>
        <dbReference type="EMBL" id="KAF6138019.1"/>
    </source>
</evidence>